<dbReference type="AlphaFoldDB" id="A0A0P1G381"/>
<gene>
    <name evidence="1" type="ORF">TRN7648_00864</name>
</gene>
<dbReference type="InterPro" id="IPR014054">
    <property type="entry name" value="Phage_regulatory_Rha"/>
</dbReference>
<proteinExistence type="predicted"/>
<keyword evidence="2" id="KW-1185">Reference proteome</keyword>
<dbReference type="RefSeq" id="WP_058246368.1">
    <property type="nucleotide sequence ID" value="NZ_CYSE01000001.1"/>
</dbReference>
<protein>
    <submittedName>
        <fullName evidence="1">Phage regulatory protein, Rha family</fullName>
    </submittedName>
</protein>
<name>A0A0P1G381_9RHOB</name>
<dbReference type="OrthoDB" id="9808959at2"/>
<accession>A0A0P1G381</accession>
<dbReference type="EMBL" id="CYSE01000001">
    <property type="protein sequence ID" value="CUH76271.1"/>
    <property type="molecule type" value="Genomic_DNA"/>
</dbReference>
<dbReference type="Pfam" id="PF09669">
    <property type="entry name" value="Phage_pRha"/>
    <property type="match status" value="1"/>
</dbReference>
<reference evidence="1 2" key="1">
    <citation type="submission" date="2015-09" db="EMBL/GenBank/DDBJ databases">
        <authorList>
            <consortium name="Swine Surveillance"/>
        </authorList>
    </citation>
    <scope>NUCLEOTIDE SEQUENCE [LARGE SCALE GENOMIC DNA]</scope>
    <source>
        <strain evidence="1 2">CECT 7648</strain>
    </source>
</reference>
<organism evidence="1 2">
    <name type="scientific">Tropicibacter naphthalenivorans</name>
    <dbReference type="NCBI Taxonomy" id="441103"/>
    <lineage>
        <taxon>Bacteria</taxon>
        <taxon>Pseudomonadati</taxon>
        <taxon>Pseudomonadota</taxon>
        <taxon>Alphaproteobacteria</taxon>
        <taxon>Rhodobacterales</taxon>
        <taxon>Roseobacteraceae</taxon>
        <taxon>Tropicibacter</taxon>
    </lineage>
</organism>
<evidence type="ECO:0000313" key="2">
    <source>
        <dbReference type="Proteomes" id="UP000054935"/>
    </source>
</evidence>
<evidence type="ECO:0000313" key="1">
    <source>
        <dbReference type="EMBL" id="CUH76271.1"/>
    </source>
</evidence>
<dbReference type="Proteomes" id="UP000054935">
    <property type="component" value="Unassembled WGS sequence"/>
</dbReference>
<sequence length="100" mass="11552">MNDMTIIQDGSGQALTMSSREIADLCEKQHTHVIRDIEKMMQEIGQPKFGPADFLNEYKDAQGKTRKEYRLPRDLTVTLMTGYRADLRYKVVTRLEDLDA</sequence>